<keyword evidence="1" id="KW-0812">Transmembrane</keyword>
<evidence type="ECO:0000313" key="4">
    <source>
        <dbReference type="Proteomes" id="UP000228496"/>
    </source>
</evidence>
<proteinExistence type="predicted"/>
<feature type="domain" description="LiaF transmembrane" evidence="2">
    <location>
        <begin position="45"/>
        <end position="87"/>
    </location>
</feature>
<feature type="transmembrane region" description="Helical" evidence="1">
    <location>
        <begin position="65"/>
        <end position="83"/>
    </location>
</feature>
<keyword evidence="1" id="KW-1133">Transmembrane helix</keyword>
<keyword evidence="1" id="KW-0472">Membrane</keyword>
<dbReference type="Proteomes" id="UP000228496">
    <property type="component" value="Unassembled WGS sequence"/>
</dbReference>
<name>A0A2J0Q7C3_9BACT</name>
<dbReference type="EMBL" id="PCXQ01000004">
    <property type="protein sequence ID" value="PJE50972.1"/>
    <property type="molecule type" value="Genomic_DNA"/>
</dbReference>
<dbReference type="Pfam" id="PF22570">
    <property type="entry name" value="LiaF-TM"/>
    <property type="match status" value="1"/>
</dbReference>
<feature type="transmembrane region" description="Helical" evidence="1">
    <location>
        <begin position="43"/>
        <end position="59"/>
    </location>
</feature>
<evidence type="ECO:0000256" key="1">
    <source>
        <dbReference type="SAM" id="Phobius"/>
    </source>
</evidence>
<evidence type="ECO:0000259" key="2">
    <source>
        <dbReference type="Pfam" id="PF22570"/>
    </source>
</evidence>
<gene>
    <name evidence="3" type="ORF">COV29_01690</name>
</gene>
<dbReference type="InterPro" id="IPR054331">
    <property type="entry name" value="LiaF_TM"/>
</dbReference>
<dbReference type="AlphaFoldDB" id="A0A2J0Q7C3"/>
<organism evidence="3 4">
    <name type="scientific">Candidatus Yanofskybacteria bacterium CG10_big_fil_rev_8_21_14_0_10_36_16</name>
    <dbReference type="NCBI Taxonomy" id="1975096"/>
    <lineage>
        <taxon>Bacteria</taxon>
        <taxon>Candidatus Yanofskyibacteriota</taxon>
    </lineage>
</organism>
<accession>A0A2J0Q7C3</accession>
<evidence type="ECO:0000313" key="3">
    <source>
        <dbReference type="EMBL" id="PJE50972.1"/>
    </source>
</evidence>
<comment type="caution">
    <text evidence="3">The sequence shown here is derived from an EMBL/GenBank/DDBJ whole genome shotgun (WGS) entry which is preliminary data.</text>
</comment>
<sequence>MSKLMYYLIMEKENNKQNNKEEIKNWHQKCMDSGCRYCHGGKGLFWGWFFVILGVYFLARELGIFSDAFWPILLIAFGIYLLNKKRKFHKLNRGEVKEN</sequence>
<reference evidence="3 4" key="1">
    <citation type="submission" date="2017-09" db="EMBL/GenBank/DDBJ databases">
        <title>Depth-based differentiation of microbial function through sediment-hosted aquifers and enrichment of novel symbionts in the deep terrestrial subsurface.</title>
        <authorList>
            <person name="Probst A.J."/>
            <person name="Ladd B."/>
            <person name="Jarett J.K."/>
            <person name="Geller-Mcgrath D.E."/>
            <person name="Sieber C.M."/>
            <person name="Emerson J.B."/>
            <person name="Anantharaman K."/>
            <person name="Thomas B.C."/>
            <person name="Malmstrom R."/>
            <person name="Stieglmeier M."/>
            <person name="Klingl A."/>
            <person name="Woyke T."/>
            <person name="Ryan C.M."/>
            <person name="Banfield J.F."/>
        </authorList>
    </citation>
    <scope>NUCLEOTIDE SEQUENCE [LARGE SCALE GENOMIC DNA]</scope>
    <source>
        <strain evidence="3">CG10_big_fil_rev_8_21_14_0_10_36_16</strain>
    </source>
</reference>
<protein>
    <recommendedName>
        <fullName evidence="2">LiaF transmembrane domain-containing protein</fullName>
    </recommendedName>
</protein>